<accession>A0A482WBV9</accession>
<dbReference type="PANTHER" id="PTHR45944">
    <property type="entry name" value="SCHNURRI, ISOFORM F"/>
    <property type="match status" value="1"/>
</dbReference>
<evidence type="ECO:0000256" key="8">
    <source>
        <dbReference type="ARBA" id="ARBA00023242"/>
    </source>
</evidence>
<feature type="domain" description="C2H2-type" evidence="11">
    <location>
        <begin position="208"/>
        <end position="237"/>
    </location>
</feature>
<keyword evidence="7" id="KW-0804">Transcription</keyword>
<feature type="region of interest" description="Disordered" evidence="10">
    <location>
        <begin position="143"/>
        <end position="173"/>
    </location>
</feature>
<protein>
    <recommendedName>
        <fullName evidence="11">C2H2-type domain-containing protein</fullName>
    </recommendedName>
</protein>
<keyword evidence="5" id="KW-0862">Zinc</keyword>
<dbReference type="PROSITE" id="PS00028">
    <property type="entry name" value="ZINC_FINGER_C2H2_1"/>
    <property type="match status" value="4"/>
</dbReference>
<feature type="domain" description="C2H2-type" evidence="11">
    <location>
        <begin position="1046"/>
        <end position="1075"/>
    </location>
</feature>
<dbReference type="GO" id="GO:0000978">
    <property type="term" value="F:RNA polymerase II cis-regulatory region sequence-specific DNA binding"/>
    <property type="evidence" value="ECO:0007669"/>
    <property type="project" value="TreeGrafter"/>
</dbReference>
<evidence type="ECO:0000256" key="9">
    <source>
        <dbReference type="PROSITE-ProRule" id="PRU00042"/>
    </source>
</evidence>
<evidence type="ECO:0000256" key="1">
    <source>
        <dbReference type="ARBA" id="ARBA00004123"/>
    </source>
</evidence>
<dbReference type="PROSITE" id="PS50157">
    <property type="entry name" value="ZINC_FINGER_C2H2_2"/>
    <property type="match status" value="4"/>
</dbReference>
<evidence type="ECO:0000256" key="3">
    <source>
        <dbReference type="ARBA" id="ARBA00022737"/>
    </source>
</evidence>
<feature type="compositionally biased region" description="Low complexity" evidence="10">
    <location>
        <begin position="66"/>
        <end position="82"/>
    </location>
</feature>
<keyword evidence="8" id="KW-0539">Nucleus</keyword>
<feature type="region of interest" description="Disordered" evidence="10">
    <location>
        <begin position="783"/>
        <end position="802"/>
    </location>
</feature>
<dbReference type="InterPro" id="IPR003604">
    <property type="entry name" value="Matrin/U1-like-C_Znf_C2H2"/>
</dbReference>
<feature type="domain" description="C2H2-type" evidence="11">
    <location>
        <begin position="1018"/>
        <end position="1045"/>
    </location>
</feature>
<feature type="domain" description="C2H2-type" evidence="11">
    <location>
        <begin position="180"/>
        <end position="207"/>
    </location>
</feature>
<dbReference type="GO" id="GO:0000981">
    <property type="term" value="F:DNA-binding transcription factor activity, RNA polymerase II-specific"/>
    <property type="evidence" value="ECO:0007669"/>
    <property type="project" value="TreeGrafter"/>
</dbReference>
<dbReference type="SMART" id="SM00451">
    <property type="entry name" value="ZnF_U1"/>
    <property type="match status" value="2"/>
</dbReference>
<feature type="compositionally biased region" description="Basic and acidic residues" evidence="10">
    <location>
        <begin position="144"/>
        <end position="167"/>
    </location>
</feature>
<dbReference type="SUPFAM" id="SSF57667">
    <property type="entry name" value="beta-beta-alpha zinc fingers"/>
    <property type="match status" value="2"/>
</dbReference>
<dbReference type="EMBL" id="QDEB01005730">
    <property type="protein sequence ID" value="RZC42712.1"/>
    <property type="molecule type" value="Genomic_DNA"/>
</dbReference>
<keyword evidence="6" id="KW-0805">Transcription regulation</keyword>
<feature type="region of interest" description="Disordered" evidence="10">
    <location>
        <begin position="1"/>
        <end position="82"/>
    </location>
</feature>
<name>A0A482WBV9_ASBVE</name>
<organism evidence="12 13">
    <name type="scientific">Asbolus verrucosus</name>
    <name type="common">Desert ironclad beetle</name>
    <dbReference type="NCBI Taxonomy" id="1661398"/>
    <lineage>
        <taxon>Eukaryota</taxon>
        <taxon>Metazoa</taxon>
        <taxon>Ecdysozoa</taxon>
        <taxon>Arthropoda</taxon>
        <taxon>Hexapoda</taxon>
        <taxon>Insecta</taxon>
        <taxon>Pterygota</taxon>
        <taxon>Neoptera</taxon>
        <taxon>Endopterygota</taxon>
        <taxon>Coleoptera</taxon>
        <taxon>Polyphaga</taxon>
        <taxon>Cucujiformia</taxon>
        <taxon>Tenebrionidae</taxon>
        <taxon>Pimeliinae</taxon>
        <taxon>Asbolus</taxon>
    </lineage>
</organism>
<dbReference type="Gene3D" id="3.30.160.60">
    <property type="entry name" value="Classic Zinc Finger"/>
    <property type="match status" value="4"/>
</dbReference>
<comment type="subcellular location">
    <subcellularLocation>
        <location evidence="1">Nucleus</location>
    </subcellularLocation>
</comment>
<dbReference type="Pfam" id="PF00096">
    <property type="entry name" value="zf-C2H2"/>
    <property type="match status" value="3"/>
</dbReference>
<dbReference type="GO" id="GO:0005634">
    <property type="term" value="C:nucleus"/>
    <property type="evidence" value="ECO:0007669"/>
    <property type="project" value="UniProtKB-SubCell"/>
</dbReference>
<dbReference type="InterPro" id="IPR051969">
    <property type="entry name" value="Zinc-finger_DNA-bd_regulators"/>
</dbReference>
<dbReference type="OrthoDB" id="10042249at2759"/>
<evidence type="ECO:0000256" key="2">
    <source>
        <dbReference type="ARBA" id="ARBA00022723"/>
    </source>
</evidence>
<feature type="region of interest" description="Disordered" evidence="10">
    <location>
        <begin position="1067"/>
        <end position="1103"/>
    </location>
</feature>
<evidence type="ECO:0000256" key="6">
    <source>
        <dbReference type="ARBA" id="ARBA00023015"/>
    </source>
</evidence>
<feature type="non-terminal residue" evidence="12">
    <location>
        <position position="1103"/>
    </location>
</feature>
<evidence type="ECO:0000256" key="5">
    <source>
        <dbReference type="ARBA" id="ARBA00022833"/>
    </source>
</evidence>
<dbReference type="InterPro" id="IPR036236">
    <property type="entry name" value="Znf_C2H2_sf"/>
</dbReference>
<evidence type="ECO:0000256" key="10">
    <source>
        <dbReference type="SAM" id="MobiDB-lite"/>
    </source>
</evidence>
<keyword evidence="4 9" id="KW-0863">Zinc-finger</keyword>
<dbReference type="STRING" id="1661398.A0A482WBV9"/>
<dbReference type="AlphaFoldDB" id="A0A482WBV9"/>
<keyword evidence="13" id="KW-1185">Reference proteome</keyword>
<evidence type="ECO:0000256" key="4">
    <source>
        <dbReference type="ARBA" id="ARBA00022771"/>
    </source>
</evidence>
<proteinExistence type="predicted"/>
<keyword evidence="3" id="KW-0677">Repeat</keyword>
<dbReference type="InterPro" id="IPR013087">
    <property type="entry name" value="Znf_C2H2_type"/>
</dbReference>
<feature type="compositionally biased region" description="Acidic residues" evidence="10">
    <location>
        <begin position="1093"/>
        <end position="1103"/>
    </location>
</feature>
<reference evidence="12 13" key="1">
    <citation type="submission" date="2017-03" db="EMBL/GenBank/DDBJ databases">
        <title>Genome of the blue death feigning beetle - Asbolus verrucosus.</title>
        <authorList>
            <person name="Rider S.D."/>
        </authorList>
    </citation>
    <scope>NUCLEOTIDE SEQUENCE [LARGE SCALE GENOMIC DNA]</scope>
    <source>
        <strain evidence="12">Butters</strain>
        <tissue evidence="12">Head and leg muscle</tissue>
    </source>
</reference>
<keyword evidence="2" id="KW-0479">Metal-binding</keyword>
<feature type="region of interest" description="Disordered" evidence="10">
    <location>
        <begin position="235"/>
        <end position="271"/>
    </location>
</feature>
<dbReference type="GO" id="GO:0008270">
    <property type="term" value="F:zinc ion binding"/>
    <property type="evidence" value="ECO:0007669"/>
    <property type="project" value="UniProtKB-KW"/>
</dbReference>
<sequence>MENSGDSYLHKKFKKQLSVEPRSSYHERESKSGVVDSREEKRPRQGECNKVTDNQTRKDNNESVPNQSTNQNSSLSSQNSNFSKSSISVEECTANLQSSNSCISFVDSKNWNNSKPSFDTEPTNPAVSTSSILDNLYNKQSYVKPEDVSSHGAPEKRDHEEGAEKSDPQPLPDKASGGKYVCPYCNLVCSKPSVLQKHIRAHTNERPYPCNSCGFSFKTRSNLYKHCRSRTHANRVMGNKVQESHNEALPELPLEPRSPQCNDSNTNDDRSDKIAQDLKAKPYKPRFHTAAKLFNSITKENIQEDKAEDKHNLLSDHINEIINKNNSIVNSSDPYLLKKRSSEVLENHNEHVPRHVADILYVKNSADEPLNLSSKNRKRCMSEVVEPVAQKSLIKELLLKNLNSDMQCPHCKMIFQTVTELELHKLRSCKGFVKPGAKYSRSSSVNVASILTQNKNAFDNIPHLQNAVFPLKSPGPFLGKTRLVESDKSKSFSFDDGLPAAFPPPTPSERYLLSPLTLPSEKEKKPPVRLFGGEVKITHTTGETKSFKIDNKDGDKFDGSFVEYGGKVSENRVVKSGLQSGGTVLTNKANYSKPDSLGSSQDVIRVYENTPVSPSIDISNLGKPQINFSRQTDVYARNSSDSVIRSQVDQLGSANVSYKYTNIMDFSQKAVKLLTPNLKQPNLAVPGVPVPNKFTFPTFNDESKIVDLEKKSETDLPQNLTTQKIFQPKMITGQPPNLYNPMKLLVNGKVVRYVPGIPGPVAAADEPLDMAYGSGVISTSRPVARPAVKPEPKIVQNPPKSPKMETLEVKTDFPFKVADLKSPKPSEKSPVKISEMKPSFGEAKKFARPNSLALKPTTASLKQHHGLTPTMFNQILISPDTPRVAKKYVQQFLHGNYFSYLGLKCSTKPVYCTLNKTQPFYVPHFKKLSMYSEWRQQDTKTEKLFVSGYDSRQKHQRYTTAGKTTADLVVHSSYKFVVSESSAGSEKNEDQQKSATILGGYECNEDYTYIRGRGRGRYVCDQCGIRCKKPSMLKKHIRTHSNDRPYTCNHCNFSFKTKGNLTKHMKSKAHTKNYAASGSGSSTQQSGTQSSDSETEDSGMDSS</sequence>
<feature type="compositionally biased region" description="Low complexity" evidence="10">
    <location>
        <begin position="1077"/>
        <end position="1092"/>
    </location>
</feature>
<dbReference type="Proteomes" id="UP000292052">
    <property type="component" value="Unassembled WGS sequence"/>
</dbReference>
<dbReference type="FunFam" id="3.30.160.60:FF:000594">
    <property type="entry name" value="Transcription factor HIVEP2"/>
    <property type="match status" value="2"/>
</dbReference>
<feature type="compositionally biased region" description="Basic and acidic residues" evidence="10">
    <location>
        <begin position="23"/>
        <end position="47"/>
    </location>
</feature>
<dbReference type="PANTHER" id="PTHR45944:SF2">
    <property type="entry name" value="SCHNURRI, ISOFORM F"/>
    <property type="match status" value="1"/>
</dbReference>
<evidence type="ECO:0000313" key="13">
    <source>
        <dbReference type="Proteomes" id="UP000292052"/>
    </source>
</evidence>
<comment type="caution">
    <text evidence="12">The sequence shown here is derived from an EMBL/GenBank/DDBJ whole genome shotgun (WGS) entry which is preliminary data.</text>
</comment>
<evidence type="ECO:0000313" key="12">
    <source>
        <dbReference type="EMBL" id="RZC42712.1"/>
    </source>
</evidence>
<gene>
    <name evidence="12" type="ORF">BDFB_004963</name>
</gene>
<dbReference type="FunFam" id="3.30.160.60:FF:000145">
    <property type="entry name" value="Zinc finger protein 574"/>
    <property type="match status" value="2"/>
</dbReference>
<evidence type="ECO:0000259" key="11">
    <source>
        <dbReference type="PROSITE" id="PS50157"/>
    </source>
</evidence>
<dbReference type="SMART" id="SM00355">
    <property type="entry name" value="ZnF_C2H2"/>
    <property type="match status" value="5"/>
</dbReference>
<evidence type="ECO:0000256" key="7">
    <source>
        <dbReference type="ARBA" id="ARBA00023163"/>
    </source>
</evidence>